<evidence type="ECO:0000313" key="4">
    <source>
        <dbReference type="Proteomes" id="UP001064489"/>
    </source>
</evidence>
<organism evidence="3 4">
    <name type="scientific">Acer negundo</name>
    <name type="common">Box elder</name>
    <dbReference type="NCBI Taxonomy" id="4023"/>
    <lineage>
        <taxon>Eukaryota</taxon>
        <taxon>Viridiplantae</taxon>
        <taxon>Streptophyta</taxon>
        <taxon>Embryophyta</taxon>
        <taxon>Tracheophyta</taxon>
        <taxon>Spermatophyta</taxon>
        <taxon>Magnoliopsida</taxon>
        <taxon>eudicotyledons</taxon>
        <taxon>Gunneridae</taxon>
        <taxon>Pentapetalae</taxon>
        <taxon>rosids</taxon>
        <taxon>malvids</taxon>
        <taxon>Sapindales</taxon>
        <taxon>Sapindaceae</taxon>
        <taxon>Hippocastanoideae</taxon>
        <taxon>Acereae</taxon>
        <taxon>Acer</taxon>
    </lineage>
</organism>
<protein>
    <recommendedName>
        <fullName evidence="2">Retrotransposon gag domain-containing protein</fullName>
    </recommendedName>
</protein>
<reference evidence="3" key="1">
    <citation type="journal article" date="2022" name="Plant J.">
        <title>Strategies of tolerance reflected in two North American maple genomes.</title>
        <authorList>
            <person name="McEvoy S.L."/>
            <person name="Sezen U.U."/>
            <person name="Trouern-Trend A."/>
            <person name="McMahon S.M."/>
            <person name="Schaberg P.G."/>
            <person name="Yang J."/>
            <person name="Wegrzyn J.L."/>
            <person name="Swenson N.G."/>
        </authorList>
    </citation>
    <scope>NUCLEOTIDE SEQUENCE</scope>
    <source>
        <strain evidence="3">91603</strain>
    </source>
</reference>
<evidence type="ECO:0000259" key="2">
    <source>
        <dbReference type="Pfam" id="PF03732"/>
    </source>
</evidence>
<dbReference type="AlphaFoldDB" id="A0AAD5JQG3"/>
<feature type="region of interest" description="Disordered" evidence="1">
    <location>
        <begin position="107"/>
        <end position="164"/>
    </location>
</feature>
<accession>A0AAD5JQG3</accession>
<keyword evidence="4" id="KW-1185">Reference proteome</keyword>
<dbReference type="InterPro" id="IPR005162">
    <property type="entry name" value="Retrotrans_gag_dom"/>
</dbReference>
<comment type="caution">
    <text evidence="3">The sequence shown here is derived from an EMBL/GenBank/DDBJ whole genome shotgun (WGS) entry which is preliminary data.</text>
</comment>
<feature type="compositionally biased region" description="Basic residues" evidence="1">
    <location>
        <begin position="153"/>
        <end position="164"/>
    </location>
</feature>
<gene>
    <name evidence="3" type="ORF">LWI28_023307</name>
</gene>
<evidence type="ECO:0000256" key="1">
    <source>
        <dbReference type="SAM" id="MobiDB-lite"/>
    </source>
</evidence>
<sequence length="164" mass="18805">MVEKVRELQDEIVVFRRALNNNPNSSGEESMSEIKENLKKLKQAGSMRDYVKDFSSLMLDIQNMSEEDKLFNFMSGLQTWAQTELIRQVVKDIPMAMVAAEGLANFRANNATSTSEKKKSVDYKKGKSKKWKKVGDGKKKKGESTKGKDQHQNKTKKHPRMLYL</sequence>
<feature type="compositionally biased region" description="Basic and acidic residues" evidence="1">
    <location>
        <begin position="133"/>
        <end position="152"/>
    </location>
</feature>
<reference evidence="3" key="2">
    <citation type="submission" date="2023-02" db="EMBL/GenBank/DDBJ databases">
        <authorList>
            <person name="Swenson N.G."/>
            <person name="Wegrzyn J.L."/>
            <person name="Mcevoy S.L."/>
        </authorList>
    </citation>
    <scope>NUCLEOTIDE SEQUENCE</scope>
    <source>
        <strain evidence="3">91603</strain>
        <tissue evidence="3">Leaf</tissue>
    </source>
</reference>
<feature type="domain" description="Retrotransposon gag" evidence="2">
    <location>
        <begin position="27"/>
        <end position="78"/>
    </location>
</feature>
<evidence type="ECO:0000313" key="3">
    <source>
        <dbReference type="EMBL" id="KAI9196364.1"/>
    </source>
</evidence>
<proteinExistence type="predicted"/>
<dbReference type="Proteomes" id="UP001064489">
    <property type="component" value="Chromosome 1"/>
</dbReference>
<feature type="compositionally biased region" description="Basic and acidic residues" evidence="1">
    <location>
        <begin position="115"/>
        <end position="125"/>
    </location>
</feature>
<name>A0AAD5JQG3_ACENE</name>
<dbReference type="Pfam" id="PF03732">
    <property type="entry name" value="Retrotrans_gag"/>
    <property type="match status" value="1"/>
</dbReference>
<dbReference type="EMBL" id="JAJSOW010000003">
    <property type="protein sequence ID" value="KAI9196364.1"/>
    <property type="molecule type" value="Genomic_DNA"/>
</dbReference>